<evidence type="ECO:0000313" key="3">
    <source>
        <dbReference type="EMBL" id="TXL67576.1"/>
    </source>
</evidence>
<reference evidence="3 4" key="1">
    <citation type="submission" date="2019-06" db="EMBL/GenBank/DDBJ databases">
        <title>Cerasibacillus sp. nov., isolated from maize field.</title>
        <authorList>
            <person name="Lin S.-Y."/>
            <person name="Tsai C.-F."/>
            <person name="Young C.-C."/>
        </authorList>
    </citation>
    <scope>NUCLEOTIDE SEQUENCE [LARGE SCALE GENOMIC DNA]</scope>
    <source>
        <strain evidence="3 4">CC-CFT480</strain>
    </source>
</reference>
<accession>A0A5C8P311</accession>
<dbReference type="OrthoDB" id="9783944at2"/>
<dbReference type="CDD" id="cd05379">
    <property type="entry name" value="CAP_bacterial"/>
    <property type="match status" value="1"/>
</dbReference>
<organism evidence="3 4">
    <name type="scientific">Cerasibacillus terrae</name>
    <dbReference type="NCBI Taxonomy" id="2498845"/>
    <lineage>
        <taxon>Bacteria</taxon>
        <taxon>Bacillati</taxon>
        <taxon>Bacillota</taxon>
        <taxon>Bacilli</taxon>
        <taxon>Bacillales</taxon>
        <taxon>Bacillaceae</taxon>
        <taxon>Cerasibacillus</taxon>
    </lineage>
</organism>
<keyword evidence="4" id="KW-1185">Reference proteome</keyword>
<evidence type="ECO:0000313" key="4">
    <source>
        <dbReference type="Proteomes" id="UP000321574"/>
    </source>
</evidence>
<sequence>MRLWKILLLIGSIAVLTIVFFINNSTLKSNESVMEKENQLETKQIPHKKVLSEQFTGPIFDMIGKSTNELEEEFGDPIRKDMSAYGYVWWVYPDEESYLQFGVEDEKVVTIYGTGDIQFEPVTIGKPYKDLNEELDFSKEVTYQHKLNSYQFRLSKEEIKSKPLVQVTDHIFMQLYFDIFTNKLSSIRVLTGDVLLKHRPYEIKYRGQLPEELNLTEEQWEKIEKGMEQQIFDITNQFRKNHQINGLEWDETVRKVAYLHSKDMENEQYFSHYGLDGSGLKERLRAEDVFYVAAGENIAALYPDAPSAMAGWLNSKGHREALLNKEYTHLGVGVYRMYYTQNFLENP</sequence>
<dbReference type="SUPFAM" id="SSF55797">
    <property type="entry name" value="PR-1-like"/>
    <property type="match status" value="1"/>
</dbReference>
<dbReference type="Proteomes" id="UP000321574">
    <property type="component" value="Unassembled WGS sequence"/>
</dbReference>
<dbReference type="PANTHER" id="PTHR31157">
    <property type="entry name" value="SCP DOMAIN-CONTAINING PROTEIN"/>
    <property type="match status" value="1"/>
</dbReference>
<evidence type="ECO:0000259" key="1">
    <source>
        <dbReference type="Pfam" id="PF00188"/>
    </source>
</evidence>
<comment type="caution">
    <text evidence="3">The sequence shown here is derived from an EMBL/GenBank/DDBJ whole genome shotgun (WGS) entry which is preliminary data.</text>
</comment>
<evidence type="ECO:0000259" key="2">
    <source>
        <dbReference type="Pfam" id="PF14504"/>
    </source>
</evidence>
<proteinExistence type="predicted"/>
<protein>
    <submittedName>
        <fullName evidence="3">Uncharacterized protein</fullName>
    </submittedName>
</protein>
<feature type="domain" description="SCP" evidence="1">
    <location>
        <begin position="233"/>
        <end position="341"/>
    </location>
</feature>
<name>A0A5C8P311_9BACI</name>
<dbReference type="PANTHER" id="PTHR31157:SF26">
    <property type="entry name" value="SCP-LIKE EXTRACELLULAR PROTEIN"/>
    <property type="match status" value="1"/>
</dbReference>
<dbReference type="InterPro" id="IPR014044">
    <property type="entry name" value="CAP_dom"/>
</dbReference>
<dbReference type="InterPro" id="IPR029410">
    <property type="entry name" value="CAP_assoc"/>
</dbReference>
<dbReference type="InterPro" id="IPR035940">
    <property type="entry name" value="CAP_sf"/>
</dbReference>
<feature type="domain" description="CAP-associated" evidence="2">
    <location>
        <begin position="63"/>
        <end position="201"/>
    </location>
</feature>
<dbReference type="EMBL" id="VDUW01000001">
    <property type="protein sequence ID" value="TXL67576.1"/>
    <property type="molecule type" value="Genomic_DNA"/>
</dbReference>
<dbReference type="Pfam" id="PF14504">
    <property type="entry name" value="CAP_assoc_N"/>
    <property type="match status" value="1"/>
</dbReference>
<gene>
    <name evidence="3" type="ORF">FHP05_00740</name>
</gene>
<dbReference type="Pfam" id="PF00188">
    <property type="entry name" value="CAP"/>
    <property type="match status" value="1"/>
</dbReference>
<dbReference type="AlphaFoldDB" id="A0A5C8P311"/>
<dbReference type="Gene3D" id="3.40.33.10">
    <property type="entry name" value="CAP"/>
    <property type="match status" value="1"/>
</dbReference>
<dbReference type="RefSeq" id="WP_147665120.1">
    <property type="nucleotide sequence ID" value="NZ_VDUW01000001.1"/>
</dbReference>